<dbReference type="OrthoDB" id="166609at2"/>
<evidence type="ECO:0000313" key="3">
    <source>
        <dbReference type="Proteomes" id="UP000037784"/>
    </source>
</evidence>
<sequence>MSKRKSRKQRRRTPTVRVKGLVAFTNRVRQALAQGVPPEEHAHLRQEVQNALRQVEALCRAHGLTPADLPAPSRRAYEFLRSLDLSAIPTPTDNAPAPPSTVRVQNVRRMQTAMHTALWQLALRETPTPAEALAEACAHHADTIRAILDEAGADVLALAPATRAFYQWLVFLSDSETMREHVETLRRFVRAAESVRPKSRGVFALVRLLPMAHIYRMSPTAEGTHVALHEGFLGAPDEVLKALARVALTGNVRAQDRRCIRDYVQSDEFQETAATVETLELPLVAQPKGSFHDLDAVFDRVNAAYFNGAMPHPRLTWNRQMTHNKMAHYDARRDTVMVSVTLDHPDVPDDVLDFVMYHELLHKQFGVRIVNGRRMAHTPEFRAAERRFARYDEAVAFLKSHARRIM</sequence>
<protein>
    <recommendedName>
        <fullName evidence="5">SprT-like domain-containing protein</fullName>
    </recommendedName>
</protein>
<dbReference type="InParanoid" id="A0A0M8K604"/>
<accession>A0A0M8K604</accession>
<dbReference type="EMBL" id="LGKN01000006">
    <property type="protein sequence ID" value="KPL87326.1"/>
    <property type="molecule type" value="Genomic_DNA"/>
</dbReference>
<reference evidence="1 3" key="1">
    <citation type="journal article" date="2015" name="Genome Announc.">
        <title>Draft Genome Sequence of a Heterotrophic Facultative Anaerobic Thermophilic Bacterium, Ardenticatena maritima Strain 110ST.</title>
        <authorList>
            <person name="Kawaichi S."/>
            <person name="Yoshida T."/>
            <person name="Sako Y."/>
            <person name="Nakamura R."/>
        </authorList>
    </citation>
    <scope>NUCLEOTIDE SEQUENCE [LARGE SCALE GENOMIC DNA]</scope>
    <source>
        <strain evidence="1 3">110S</strain>
    </source>
</reference>
<organism evidence="1 3">
    <name type="scientific">Ardenticatena maritima</name>
    <dbReference type="NCBI Taxonomy" id="872965"/>
    <lineage>
        <taxon>Bacteria</taxon>
        <taxon>Bacillati</taxon>
        <taxon>Chloroflexota</taxon>
        <taxon>Ardenticatenia</taxon>
        <taxon>Ardenticatenales</taxon>
        <taxon>Ardenticatenaceae</taxon>
        <taxon>Ardenticatena</taxon>
    </lineage>
</organism>
<reference evidence="2 4" key="2">
    <citation type="submission" date="2015-07" db="EMBL/GenBank/DDBJ databases">
        <title>Whole genome sequence of Ardenticatena maritima DSM 23922.</title>
        <authorList>
            <person name="Hemp J."/>
            <person name="Ward L.M."/>
            <person name="Pace L.A."/>
            <person name="Fischer W.W."/>
        </authorList>
    </citation>
    <scope>NUCLEOTIDE SEQUENCE [LARGE SCALE GENOMIC DNA]</scope>
    <source>
        <strain evidence="2 4">110S</strain>
    </source>
</reference>
<dbReference type="RefSeq" id="WP_054492403.1">
    <property type="nucleotide sequence ID" value="NZ_BBZA01000060.1"/>
</dbReference>
<keyword evidence="3" id="KW-1185">Reference proteome</keyword>
<dbReference type="Proteomes" id="UP000050502">
    <property type="component" value="Unassembled WGS sequence"/>
</dbReference>
<evidence type="ECO:0008006" key="5">
    <source>
        <dbReference type="Google" id="ProtNLM"/>
    </source>
</evidence>
<comment type="caution">
    <text evidence="1">The sequence shown here is derived from an EMBL/GenBank/DDBJ whole genome shotgun (WGS) entry which is preliminary data.</text>
</comment>
<proteinExistence type="predicted"/>
<dbReference type="AlphaFoldDB" id="A0A0M8K604"/>
<dbReference type="EMBL" id="BBZA01000060">
    <property type="protein sequence ID" value="GAP62483.1"/>
    <property type="molecule type" value="Genomic_DNA"/>
</dbReference>
<evidence type="ECO:0000313" key="1">
    <source>
        <dbReference type="EMBL" id="GAP62483.1"/>
    </source>
</evidence>
<gene>
    <name evidence="1" type="ORF">ARMA_0906</name>
    <name evidence="2" type="ORF">SE16_12645</name>
</gene>
<dbReference type="Proteomes" id="UP000037784">
    <property type="component" value="Unassembled WGS sequence"/>
</dbReference>
<evidence type="ECO:0000313" key="2">
    <source>
        <dbReference type="EMBL" id="KPL87326.1"/>
    </source>
</evidence>
<evidence type="ECO:0000313" key="4">
    <source>
        <dbReference type="Proteomes" id="UP000050502"/>
    </source>
</evidence>
<reference evidence="3" key="3">
    <citation type="submission" date="2015-08" db="EMBL/GenBank/DDBJ databases">
        <title>Draft Genome Sequence of a Heterotrophic Facultative Anaerobic Bacterium Ardenticatena maritima Strain 110S.</title>
        <authorList>
            <person name="Kawaichi S."/>
            <person name="Yoshida T."/>
            <person name="Sako Y."/>
            <person name="Nakamura R."/>
        </authorList>
    </citation>
    <scope>NUCLEOTIDE SEQUENCE [LARGE SCALE GENOMIC DNA]</scope>
    <source>
        <strain evidence="3">110S</strain>
    </source>
</reference>
<name>A0A0M8K604_9CHLR</name>